<reference evidence="1 2" key="1">
    <citation type="submission" date="2024-07" db="EMBL/GenBank/DDBJ databases">
        <title>Luteimonas salilacus sp. nov., isolated from the shore soil of Salt Lake in Tibet of China.</title>
        <authorList>
            <person name="Zhang X."/>
            <person name="Li A."/>
        </authorList>
    </citation>
    <scope>NUCLEOTIDE SEQUENCE [LARGE SCALE GENOMIC DNA]</scope>
    <source>
        <strain evidence="1 2">B3-2-R+30</strain>
    </source>
</reference>
<sequence length="358" mass="39491">MSAGALLGYVEREGVNLAEWMKSGSRAVNCAICDSASDQWELRSRLNARISEPDGFIAALERSVQEGNTVQFLVNSFGLDPGLVLHSMTGASANAAKGRWEGTDVDPDRRYRVALVGANEWSWSNAALEIVRRMGPSDLSLEVALLFAKLSDTGRWSRARAFVSGRSARRDELIALLKKGGIDDTRVVEVDSRGHRYATQPTKLNALRIRDSDAGEVEYEVSRPKRRVHDLVTNWLREWGVQQGLTISEGSDSVSLYDALVERSGKPHLLIEVKSSAGPGVVRLAVGQLIDYGRVLARNGIETHRVLLLPETEKLTEELKDLLKLAGFSWAVLLFRGANSQKIVLEIHRSDGTIEHIP</sequence>
<dbReference type="RefSeq" id="WP_370563946.1">
    <property type="nucleotide sequence ID" value="NZ_JBFWIB010000005.1"/>
</dbReference>
<proteinExistence type="predicted"/>
<evidence type="ECO:0000313" key="1">
    <source>
        <dbReference type="EMBL" id="MEZ0474627.1"/>
    </source>
</evidence>
<organism evidence="1 2">
    <name type="scientific">Luteimonas salinilitoris</name>
    <dbReference type="NCBI Taxonomy" id="3237697"/>
    <lineage>
        <taxon>Bacteria</taxon>
        <taxon>Pseudomonadati</taxon>
        <taxon>Pseudomonadota</taxon>
        <taxon>Gammaproteobacteria</taxon>
        <taxon>Lysobacterales</taxon>
        <taxon>Lysobacteraceae</taxon>
        <taxon>Luteimonas</taxon>
    </lineage>
</organism>
<dbReference type="Proteomes" id="UP001566331">
    <property type="component" value="Unassembled WGS sequence"/>
</dbReference>
<name>A0ABV4HPG0_9GAMM</name>
<gene>
    <name evidence="1" type="ORF">AB6713_08345</name>
</gene>
<evidence type="ECO:0008006" key="3">
    <source>
        <dbReference type="Google" id="ProtNLM"/>
    </source>
</evidence>
<keyword evidence="2" id="KW-1185">Reference proteome</keyword>
<comment type="caution">
    <text evidence="1">The sequence shown here is derived from an EMBL/GenBank/DDBJ whole genome shotgun (WGS) entry which is preliminary data.</text>
</comment>
<protein>
    <recommendedName>
        <fullName evidence="3">DUF91 domain-containing protein</fullName>
    </recommendedName>
</protein>
<accession>A0ABV4HPG0</accession>
<dbReference type="EMBL" id="JBFWIC010000008">
    <property type="protein sequence ID" value="MEZ0474627.1"/>
    <property type="molecule type" value="Genomic_DNA"/>
</dbReference>
<evidence type="ECO:0000313" key="2">
    <source>
        <dbReference type="Proteomes" id="UP001566331"/>
    </source>
</evidence>